<evidence type="ECO:0000259" key="1">
    <source>
        <dbReference type="Pfam" id="PF24564"/>
    </source>
</evidence>
<dbReference type="OMA" id="MANDISQ"/>
<dbReference type="VEuPathDB" id="FungiDB:P174DRAFT_365391"/>
<reference evidence="3" key="1">
    <citation type="journal article" date="2018" name="Proc. Natl. Acad. Sci. U.S.A.">
        <title>Linking secondary metabolites to gene clusters through genome sequencing of six diverse Aspergillus species.</title>
        <authorList>
            <person name="Kaerboelling I."/>
            <person name="Vesth T.C."/>
            <person name="Frisvad J.C."/>
            <person name="Nybo J.L."/>
            <person name="Theobald S."/>
            <person name="Kuo A."/>
            <person name="Bowyer P."/>
            <person name="Matsuda Y."/>
            <person name="Mondo S."/>
            <person name="Lyhne E.K."/>
            <person name="Kogle M.E."/>
            <person name="Clum A."/>
            <person name="Lipzen A."/>
            <person name="Salamov A."/>
            <person name="Ngan C.Y."/>
            <person name="Daum C."/>
            <person name="Chiniquy J."/>
            <person name="Barry K."/>
            <person name="LaButti K."/>
            <person name="Haridas S."/>
            <person name="Simmons B.A."/>
            <person name="Magnuson J.K."/>
            <person name="Mortensen U.H."/>
            <person name="Larsen T.O."/>
            <person name="Grigoriev I.V."/>
            <person name="Baker S.E."/>
            <person name="Andersen M.R."/>
        </authorList>
    </citation>
    <scope>NUCLEOTIDE SEQUENCE [LARGE SCALE GENOMIC DNA]</scope>
    <source>
        <strain evidence="3">IBT 16806</strain>
    </source>
</reference>
<comment type="caution">
    <text evidence="2">The sequence shown here is derived from an EMBL/GenBank/DDBJ whole genome shotgun (WGS) entry which is preliminary data.</text>
</comment>
<protein>
    <recommendedName>
        <fullName evidence="1">DUF7605 domain-containing protein</fullName>
    </recommendedName>
</protein>
<evidence type="ECO:0000313" key="3">
    <source>
        <dbReference type="Proteomes" id="UP000234474"/>
    </source>
</evidence>
<feature type="domain" description="DUF7605" evidence="1">
    <location>
        <begin position="1"/>
        <end position="76"/>
    </location>
</feature>
<name>A0A2I1CH31_ASPN1</name>
<dbReference type="EMBL" id="MSZS01000002">
    <property type="protein sequence ID" value="PKX96933.1"/>
    <property type="molecule type" value="Genomic_DNA"/>
</dbReference>
<accession>A0A2I1CH31</accession>
<evidence type="ECO:0000313" key="2">
    <source>
        <dbReference type="EMBL" id="PKX96933.1"/>
    </source>
</evidence>
<proteinExistence type="predicted"/>
<dbReference type="Pfam" id="PF24564">
    <property type="entry name" value="DUF7605"/>
    <property type="match status" value="1"/>
</dbReference>
<organism evidence="2 3">
    <name type="scientific">Aspergillus novofumigatus (strain IBT 16806)</name>
    <dbReference type="NCBI Taxonomy" id="1392255"/>
    <lineage>
        <taxon>Eukaryota</taxon>
        <taxon>Fungi</taxon>
        <taxon>Dikarya</taxon>
        <taxon>Ascomycota</taxon>
        <taxon>Pezizomycotina</taxon>
        <taxon>Eurotiomycetes</taxon>
        <taxon>Eurotiomycetidae</taxon>
        <taxon>Eurotiales</taxon>
        <taxon>Aspergillaceae</taxon>
        <taxon>Aspergillus</taxon>
        <taxon>Aspergillus subgen. Fumigati</taxon>
    </lineage>
</organism>
<sequence length="159" mass="18070">METRQRCIVDAIHSSLDDLVYTTEKIKSDAIGGHASSYIAGVMRPVYNTCREQYGTGSDARRKQTMNRHLTSSPLFLELANRLTGDYRELIESTFNQLDQKLREELSNITRDLRASVTVEGEISEAGQDPRHAEELKQRVGVIQDALVHAQRIVREVRQ</sequence>
<keyword evidence="3" id="KW-1185">Reference proteome</keyword>
<dbReference type="OrthoDB" id="3598281at2759"/>
<dbReference type="AlphaFoldDB" id="A0A2I1CH31"/>
<dbReference type="RefSeq" id="XP_024685528.1">
    <property type="nucleotide sequence ID" value="XM_024822054.1"/>
</dbReference>
<dbReference type="STRING" id="1392255.A0A2I1CH31"/>
<gene>
    <name evidence="2" type="ORF">P174DRAFT_365391</name>
</gene>
<dbReference type="GeneID" id="36529380"/>
<dbReference type="Proteomes" id="UP000234474">
    <property type="component" value="Unassembled WGS sequence"/>
</dbReference>
<dbReference type="InterPro" id="IPR056024">
    <property type="entry name" value="DUF7605"/>
</dbReference>